<evidence type="ECO:0000256" key="1">
    <source>
        <dbReference type="ARBA" id="ARBA00004167"/>
    </source>
</evidence>
<evidence type="ECO:0000259" key="6">
    <source>
        <dbReference type="Pfam" id="PF04991"/>
    </source>
</evidence>
<dbReference type="AlphaFoldDB" id="Q6BXE1"/>
<evidence type="ECO:0000256" key="4">
    <source>
        <dbReference type="ARBA" id="ARBA00023136"/>
    </source>
</evidence>
<evidence type="ECO:0000256" key="3">
    <source>
        <dbReference type="ARBA" id="ARBA00022989"/>
    </source>
</evidence>
<evidence type="ECO:0000256" key="2">
    <source>
        <dbReference type="ARBA" id="ARBA00022692"/>
    </source>
</evidence>
<keyword evidence="2" id="KW-0812">Transmembrane</keyword>
<dbReference type="InterPro" id="IPR009644">
    <property type="entry name" value="FKTN/MNN4/W02B3.4-1"/>
</dbReference>
<dbReference type="GeneID" id="2913050"/>
<comment type="subcellular location">
    <subcellularLocation>
        <location evidence="1">Membrane</location>
        <topology evidence="1">Single-pass membrane protein</topology>
    </subcellularLocation>
</comment>
<dbReference type="KEGG" id="dha:DEHA2B03806g"/>
<dbReference type="PANTHER" id="PTHR15407">
    <property type="entry name" value="FUKUTIN-RELATED"/>
    <property type="match status" value="1"/>
</dbReference>
<keyword evidence="4" id="KW-0472">Membrane</keyword>
<gene>
    <name evidence="7" type="ordered locus">DEHA2B03806g</name>
</gene>
<dbReference type="VEuPathDB" id="FungiDB:DEHA2B03806g"/>
<dbReference type="Proteomes" id="UP000000599">
    <property type="component" value="Chromosome B"/>
</dbReference>
<evidence type="ECO:0000256" key="5">
    <source>
        <dbReference type="SAM" id="MobiDB-lite"/>
    </source>
</evidence>
<dbReference type="InParanoid" id="Q6BXE1"/>
<feature type="domain" description="LicD/FKTN/FKRP nucleotidyltransferase" evidence="6">
    <location>
        <begin position="541"/>
        <end position="659"/>
    </location>
</feature>
<proteinExistence type="predicted"/>
<dbReference type="HOGENOM" id="CLU_008074_1_0_1"/>
<organism evidence="7 8">
    <name type="scientific">Debaryomyces hansenii (strain ATCC 36239 / CBS 767 / BCRC 21394 / JCM 1990 / NBRC 0083 / IGC 2968)</name>
    <name type="common">Yeast</name>
    <name type="synonym">Torulaspora hansenii</name>
    <dbReference type="NCBI Taxonomy" id="284592"/>
    <lineage>
        <taxon>Eukaryota</taxon>
        <taxon>Fungi</taxon>
        <taxon>Dikarya</taxon>
        <taxon>Ascomycota</taxon>
        <taxon>Saccharomycotina</taxon>
        <taxon>Pichiomycetes</taxon>
        <taxon>Debaryomycetaceae</taxon>
        <taxon>Debaryomyces</taxon>
    </lineage>
</organism>
<dbReference type="RefSeq" id="XP_457128.2">
    <property type="nucleotide sequence ID" value="XM_457128.1"/>
</dbReference>
<evidence type="ECO:0000313" key="8">
    <source>
        <dbReference type="Proteomes" id="UP000000599"/>
    </source>
</evidence>
<sequence length="905" mass="106065">MFMSIRRKYIQLVVVITLLLTVIATLLSVLNETSRVKINSKLRLNYLDRLTSQIYSGYFEGKDKGDTFDPESRFNKNIDAIYKEKKSSEDDESNLWTMDTTIKGSSLKIPPYYYDMSDKPPISPFDIRFTLGMYYHHIRTQSKKNPNKIVSAPFHWYDWVDLSILNQYLLAPANEKPTCSLLDARMDEIKVFQEKDKKQKEKDSKLKEFEQNQITKEEDKKKVEESQKKIEENKIEDNIEKPDENKEDNKGDQNEENKGDKNGENKDDKKEENKGDKNEENKDKKAENKEDRNGDGKKEENEQNDDKNKKEKRHVKRGESVDPKEYCVDDFHLPSDFQDGNTVRPGFNVFKSDMRTTPDKAILLGKSYLYTYAPTPAMIVFLTKDGSYNLTVKGREKLTNSDLVDSYINQEKKKTIDPLTEFNKLKKKVKVNSHQSINDYEINLTEDSFILKHEDLINEYESKLKDSGITVNEYRYLESLKYSDNEVKNGNPPKYFAEARLIGSLVGDHYDWRFFNGVMYEASQRSLILHRLVRSWLSFSRKNGINTWVAHGSLLSWYWNGFSFPWDYDIDVQVPVMDLHKLSLQFNQTLVVEDMEEGYGRYFLDCGSFITLRAKGNGNNNIDARFIDIDTGIYIDITGLAVSNTKSPDRYKEFYPDQWVENAEDYTEANTAMNAYNCRNNHFSTLDELSPLVKTFVEGEMAYVPRRYSDILSVEYPKGLLSKQYSGHVFIPQLRLWVKEGDLYYFLHDKEKWKLHNYNEEYTNIESQEDLDKENARFELTESQKAKLLEAAAARKKLGQTSEKSTKLSDKDLRTIYNFKPEQLLELLSKEELFTNYCSTRDFTFFHQEEIMRLLFGKSTEKLLKSQKAFKPFTTNFLDYYIHNNDYNYDEQVDKYIALHAAYSS</sequence>
<keyword evidence="3" id="KW-1133">Transmembrane helix</keyword>
<reference evidence="7 8" key="1">
    <citation type="journal article" date="2004" name="Nature">
        <title>Genome evolution in yeasts.</title>
        <authorList>
            <consortium name="Genolevures"/>
            <person name="Dujon B."/>
            <person name="Sherman D."/>
            <person name="Fischer G."/>
            <person name="Durrens P."/>
            <person name="Casaregola S."/>
            <person name="Lafontaine I."/>
            <person name="de Montigny J."/>
            <person name="Marck C."/>
            <person name="Neuveglise C."/>
            <person name="Talla E."/>
            <person name="Goffard N."/>
            <person name="Frangeul L."/>
            <person name="Aigle M."/>
            <person name="Anthouard V."/>
            <person name="Babour A."/>
            <person name="Barbe V."/>
            <person name="Barnay S."/>
            <person name="Blanchin S."/>
            <person name="Beckerich J.M."/>
            <person name="Beyne E."/>
            <person name="Bleykasten C."/>
            <person name="Boisrame A."/>
            <person name="Boyer J."/>
            <person name="Cattolico L."/>
            <person name="Confanioleri F."/>
            <person name="de Daruvar A."/>
            <person name="Despons L."/>
            <person name="Fabre E."/>
            <person name="Fairhead C."/>
            <person name="Ferry-Dumazet H."/>
            <person name="Groppi A."/>
            <person name="Hantraye F."/>
            <person name="Hennequin C."/>
            <person name="Jauniaux N."/>
            <person name="Joyet P."/>
            <person name="Kachouri R."/>
            <person name="Kerrest A."/>
            <person name="Koszul R."/>
            <person name="Lemaire M."/>
            <person name="Lesur I."/>
            <person name="Ma L."/>
            <person name="Muller H."/>
            <person name="Nicaud J.M."/>
            <person name="Nikolski M."/>
            <person name="Oztas S."/>
            <person name="Ozier-Kalogeropoulos O."/>
            <person name="Pellenz S."/>
            <person name="Potier S."/>
            <person name="Richard G.F."/>
            <person name="Straub M.L."/>
            <person name="Suleau A."/>
            <person name="Swennene D."/>
            <person name="Tekaia F."/>
            <person name="Wesolowski-Louvel M."/>
            <person name="Westhof E."/>
            <person name="Wirth B."/>
            <person name="Zeniou-Meyer M."/>
            <person name="Zivanovic I."/>
            <person name="Bolotin-Fukuhara M."/>
            <person name="Thierry A."/>
            <person name="Bouchier C."/>
            <person name="Caudron B."/>
            <person name="Scarpelli C."/>
            <person name="Gaillardin C."/>
            <person name="Weissenbach J."/>
            <person name="Wincker P."/>
            <person name="Souciet J.L."/>
        </authorList>
    </citation>
    <scope>NUCLEOTIDE SEQUENCE [LARGE SCALE GENOMIC DNA]</scope>
    <source>
        <strain evidence="8">ATCC 36239 / CBS 767 / BCRC 21394 / JCM 1990 / NBRC 0083 / IGC 2968</strain>
    </source>
</reference>
<dbReference type="FunCoup" id="Q6BXE1">
    <property type="interactions" value="124"/>
</dbReference>
<dbReference type="PANTHER" id="PTHR15407:SF28">
    <property type="entry name" value="RIBITOL-5-PHOSPHATE TRANSFERASE FKTN"/>
    <property type="match status" value="1"/>
</dbReference>
<dbReference type="OMA" id="FTLAMYY"/>
<feature type="compositionally biased region" description="Basic and acidic residues" evidence="5">
    <location>
        <begin position="216"/>
        <end position="309"/>
    </location>
</feature>
<evidence type="ECO:0000313" key="7">
    <source>
        <dbReference type="EMBL" id="CAG85121.2"/>
    </source>
</evidence>
<dbReference type="Pfam" id="PF04991">
    <property type="entry name" value="LicD"/>
    <property type="match status" value="1"/>
</dbReference>
<dbReference type="OrthoDB" id="444255at2759"/>
<dbReference type="EMBL" id="CR382134">
    <property type="protein sequence ID" value="CAG85121.2"/>
    <property type="molecule type" value="Genomic_DNA"/>
</dbReference>
<dbReference type="eggNOG" id="ENOG502QREF">
    <property type="taxonomic scope" value="Eukaryota"/>
</dbReference>
<feature type="region of interest" description="Disordered" evidence="5">
    <location>
        <begin position="216"/>
        <end position="321"/>
    </location>
</feature>
<name>Q6BXE1_DEBHA</name>
<dbReference type="GO" id="GO:0016020">
    <property type="term" value="C:membrane"/>
    <property type="evidence" value="ECO:0007669"/>
    <property type="project" value="UniProtKB-SubCell"/>
</dbReference>
<dbReference type="GO" id="GO:0009100">
    <property type="term" value="P:glycoprotein metabolic process"/>
    <property type="evidence" value="ECO:0007669"/>
    <property type="project" value="UniProtKB-ARBA"/>
</dbReference>
<dbReference type="STRING" id="284592.Q6BXE1"/>
<keyword evidence="8" id="KW-1185">Reference proteome</keyword>
<accession>Q6BXE1</accession>
<protein>
    <submittedName>
        <fullName evidence="7">DEHA2B03806p</fullName>
    </submittedName>
</protein>
<dbReference type="InterPro" id="IPR007074">
    <property type="entry name" value="LicD/FKTN/FKRP_NTP_transf"/>
</dbReference>